<keyword evidence="18" id="KW-1185">Reference proteome</keyword>
<organism evidence="17 18">
    <name type="scientific">Sandarakinorhabdus cyanobacteriorum</name>
    <dbReference type="NCBI Taxonomy" id="1981098"/>
    <lineage>
        <taxon>Bacteria</taxon>
        <taxon>Pseudomonadati</taxon>
        <taxon>Pseudomonadota</taxon>
        <taxon>Alphaproteobacteria</taxon>
        <taxon>Sphingomonadales</taxon>
        <taxon>Sphingosinicellaceae</taxon>
        <taxon>Sandarakinorhabdus</taxon>
    </lineage>
</organism>
<evidence type="ECO:0000256" key="5">
    <source>
        <dbReference type="ARBA" id="ARBA00022363"/>
    </source>
</evidence>
<reference evidence="17 18" key="1">
    <citation type="submission" date="2017-07" db="EMBL/GenBank/DDBJ databases">
        <title>Sandarakinorhabdus cyanobacteriorum sp. nov., a novel bacterium isolated from cyanobacterial aggregates in a eutrophic lake.</title>
        <authorList>
            <person name="Cai H."/>
        </authorList>
    </citation>
    <scope>NUCLEOTIDE SEQUENCE [LARGE SCALE GENOMIC DNA]</scope>
    <source>
        <strain evidence="17 18">TH057</strain>
    </source>
</reference>
<dbReference type="InterPro" id="IPR058240">
    <property type="entry name" value="rSAM_sf"/>
</dbReference>
<feature type="modified residue" description="N6-(pyridoxal phosphate)lysine" evidence="15">
    <location>
        <position position="329"/>
    </location>
</feature>
<dbReference type="PANTHER" id="PTHR30538">
    <property type="entry name" value="LYSINE 2,3-AMINOMUTASE-RELATED"/>
    <property type="match status" value="1"/>
</dbReference>
<keyword evidence="9 15" id="KW-0663">Pyridoxal phosphate</keyword>
<gene>
    <name evidence="17" type="primary">epmB</name>
    <name evidence="17" type="ORF">CHU93_08770</name>
</gene>
<accession>A0A255YJN2</accession>
<comment type="catalytic activity">
    <reaction evidence="1">
        <text>L-lysine = D-beta-lysine</text>
        <dbReference type="Rhea" id="RHEA:44148"/>
        <dbReference type="ChEBI" id="CHEBI:32551"/>
        <dbReference type="ChEBI" id="CHEBI:84138"/>
    </reaction>
</comment>
<comment type="cofactor">
    <cofactor evidence="2 15">
        <name>pyridoxal 5'-phosphate</name>
        <dbReference type="ChEBI" id="CHEBI:597326"/>
    </cofactor>
</comment>
<feature type="domain" description="Radical SAM core" evidence="16">
    <location>
        <begin position="103"/>
        <end position="315"/>
    </location>
</feature>
<name>A0A255YJN2_9SPHN</name>
<dbReference type="AlphaFoldDB" id="A0A255YJN2"/>
<keyword evidence="11 14" id="KW-0411">Iron-sulfur</keyword>
<keyword evidence="7" id="KW-0949">S-adenosyl-L-methionine</keyword>
<keyword evidence="10" id="KW-0408">Iron</keyword>
<evidence type="ECO:0000256" key="4">
    <source>
        <dbReference type="ARBA" id="ARBA00008703"/>
    </source>
</evidence>
<dbReference type="InterPro" id="IPR003739">
    <property type="entry name" value="Lys_aminomutase/Glu_NH3_mut"/>
</dbReference>
<comment type="caution">
    <text evidence="17">The sequence shown here is derived from an EMBL/GenBank/DDBJ whole genome shotgun (WGS) entry which is preliminary data.</text>
</comment>
<comment type="similarity">
    <text evidence="4">Belongs to the radical SAM superfamily. KamA family.</text>
</comment>
<dbReference type="SFLD" id="SFLDS00029">
    <property type="entry name" value="Radical_SAM"/>
    <property type="match status" value="1"/>
</dbReference>
<keyword evidence="8 14" id="KW-0479">Metal-binding</keyword>
<feature type="binding site" evidence="14">
    <location>
        <position position="124"/>
    </location>
    <ligand>
        <name>[4Fe-4S] cluster</name>
        <dbReference type="ChEBI" id="CHEBI:49883"/>
        <note>4Fe-4S-S-AdoMet</note>
    </ligand>
</feature>
<proteinExistence type="inferred from homology"/>
<evidence type="ECO:0000256" key="6">
    <source>
        <dbReference type="ARBA" id="ARBA00022485"/>
    </source>
</evidence>
<evidence type="ECO:0000259" key="16">
    <source>
        <dbReference type="PROSITE" id="PS51918"/>
    </source>
</evidence>
<evidence type="ECO:0000256" key="10">
    <source>
        <dbReference type="ARBA" id="ARBA00023004"/>
    </source>
</evidence>
<dbReference type="Pfam" id="PF04055">
    <property type="entry name" value="Radical_SAM"/>
    <property type="match status" value="1"/>
</dbReference>
<dbReference type="CDD" id="cd01335">
    <property type="entry name" value="Radical_SAM"/>
    <property type="match status" value="1"/>
</dbReference>
<dbReference type="EMBL" id="NOXT01000108">
    <property type="protein sequence ID" value="OYQ28775.1"/>
    <property type="molecule type" value="Genomic_DNA"/>
</dbReference>
<dbReference type="PIRSF" id="PIRSF004911">
    <property type="entry name" value="DUF160"/>
    <property type="match status" value="1"/>
</dbReference>
<protein>
    <recommendedName>
        <fullName evidence="5">L-lysine 2,3-aminomutase</fullName>
    </recommendedName>
    <alternativeName>
        <fullName evidence="13">EF-P post-translational modification enzyme B</fullName>
    </alternativeName>
</protein>
<evidence type="ECO:0000313" key="17">
    <source>
        <dbReference type="EMBL" id="OYQ28775.1"/>
    </source>
</evidence>
<dbReference type="GO" id="GO:0051539">
    <property type="term" value="F:4 iron, 4 sulfur cluster binding"/>
    <property type="evidence" value="ECO:0007669"/>
    <property type="project" value="UniProtKB-KW"/>
</dbReference>
<keyword evidence="12" id="KW-0413">Isomerase</keyword>
<dbReference type="InterPro" id="IPR013785">
    <property type="entry name" value="Aldolase_TIM"/>
</dbReference>
<dbReference type="GO" id="GO:0046872">
    <property type="term" value="F:metal ion binding"/>
    <property type="evidence" value="ECO:0007669"/>
    <property type="project" value="UniProtKB-KW"/>
</dbReference>
<dbReference type="NCBIfam" id="TIGR03821">
    <property type="entry name" value="EFP_modif_epmB"/>
    <property type="match status" value="1"/>
</dbReference>
<dbReference type="SUPFAM" id="SSF102114">
    <property type="entry name" value="Radical SAM enzymes"/>
    <property type="match status" value="1"/>
</dbReference>
<dbReference type="InterPro" id="IPR022462">
    <property type="entry name" value="EpmB"/>
</dbReference>
<evidence type="ECO:0000256" key="13">
    <source>
        <dbReference type="ARBA" id="ARBA00030756"/>
    </source>
</evidence>
<dbReference type="NCBIfam" id="TIGR00238">
    <property type="entry name" value="KamA family radical SAM protein"/>
    <property type="match status" value="1"/>
</dbReference>
<dbReference type="GO" id="GO:0016853">
    <property type="term" value="F:isomerase activity"/>
    <property type="evidence" value="ECO:0007669"/>
    <property type="project" value="UniProtKB-KW"/>
</dbReference>
<feature type="binding site" evidence="14">
    <location>
        <position position="117"/>
    </location>
    <ligand>
        <name>[4Fe-4S] cluster</name>
        <dbReference type="ChEBI" id="CHEBI:49883"/>
        <note>4Fe-4S-S-AdoMet</note>
    </ligand>
</feature>
<keyword evidence="6 14" id="KW-0004">4Fe-4S</keyword>
<dbReference type="OrthoDB" id="9768064at2"/>
<evidence type="ECO:0000256" key="15">
    <source>
        <dbReference type="PIRSR" id="PIRSR603739-50"/>
    </source>
</evidence>
<sequence length="336" mass="35957">MNAHPQQIWTDWQAQQRAARISTADLLAEVGLSAADFPAGVLAAPDFPVSAPPHFRSLIRRGDPGDPLLRQVLARGEEALPQPGRLTDPLEEADYRAAPGLLRKYRSRALMIASGACAIHCRYCFRRHYDYGAAMLTRAGEAEALAAIAADPAIEEVILSGGDPLSLNDARLDGLVTAIAAVPHVGTLRLHSRTLMTIPDRVTPALIRLLTGTRLAVVIVAHSNHANEISADVAAALGRLRAAGVTLLNQSVLLAGVNDDAATIAAHARRIFAAGMLPYYMHLTDPVDGAAHFDVDEGRARLIEAELRGMLPGYLVPRFVREVPGRTAKTPLADLS</sequence>
<dbReference type="PANTHER" id="PTHR30538:SF1">
    <property type="entry name" value="L-LYSINE 2,3-AMINOMUTASE"/>
    <property type="match status" value="1"/>
</dbReference>
<evidence type="ECO:0000256" key="12">
    <source>
        <dbReference type="ARBA" id="ARBA00023235"/>
    </source>
</evidence>
<evidence type="ECO:0000256" key="8">
    <source>
        <dbReference type="ARBA" id="ARBA00022723"/>
    </source>
</evidence>
<dbReference type="SFLD" id="SFLDG01070">
    <property type="entry name" value="PLP-dependent"/>
    <property type="match status" value="1"/>
</dbReference>
<evidence type="ECO:0000256" key="1">
    <source>
        <dbReference type="ARBA" id="ARBA00001352"/>
    </source>
</evidence>
<dbReference type="Proteomes" id="UP000216991">
    <property type="component" value="Unassembled WGS sequence"/>
</dbReference>
<evidence type="ECO:0000256" key="9">
    <source>
        <dbReference type="ARBA" id="ARBA00022898"/>
    </source>
</evidence>
<evidence type="ECO:0000256" key="14">
    <source>
        <dbReference type="PIRSR" id="PIRSR004911-1"/>
    </source>
</evidence>
<dbReference type="InterPro" id="IPR007197">
    <property type="entry name" value="rSAM"/>
</dbReference>
<dbReference type="RefSeq" id="WP_094473711.1">
    <property type="nucleotide sequence ID" value="NZ_NOXT01000108.1"/>
</dbReference>
<dbReference type="PROSITE" id="PS51918">
    <property type="entry name" value="RADICAL_SAM"/>
    <property type="match status" value="1"/>
</dbReference>
<evidence type="ECO:0000256" key="7">
    <source>
        <dbReference type="ARBA" id="ARBA00022691"/>
    </source>
</evidence>
<dbReference type="SFLD" id="SFLDF00314">
    <property type="entry name" value="L-lysine_2_3-aminomutase_(yjeK"/>
    <property type="match status" value="1"/>
</dbReference>
<dbReference type="Gene3D" id="3.20.20.70">
    <property type="entry name" value="Aldolase class I"/>
    <property type="match status" value="1"/>
</dbReference>
<evidence type="ECO:0000256" key="2">
    <source>
        <dbReference type="ARBA" id="ARBA00001933"/>
    </source>
</evidence>
<comment type="cofactor">
    <cofactor evidence="3">
        <name>[4Fe-4S] cluster</name>
        <dbReference type="ChEBI" id="CHEBI:49883"/>
    </cofactor>
</comment>
<evidence type="ECO:0000256" key="3">
    <source>
        <dbReference type="ARBA" id="ARBA00001966"/>
    </source>
</evidence>
<evidence type="ECO:0000313" key="18">
    <source>
        <dbReference type="Proteomes" id="UP000216991"/>
    </source>
</evidence>
<feature type="binding site" evidence="14">
    <location>
        <position position="121"/>
    </location>
    <ligand>
        <name>[4Fe-4S] cluster</name>
        <dbReference type="ChEBI" id="CHEBI:49883"/>
        <note>4Fe-4S-S-AdoMet</note>
    </ligand>
</feature>
<evidence type="ECO:0000256" key="11">
    <source>
        <dbReference type="ARBA" id="ARBA00023014"/>
    </source>
</evidence>